<organism evidence="1 2">
    <name type="scientific">Rotaria sordida</name>
    <dbReference type="NCBI Taxonomy" id="392033"/>
    <lineage>
        <taxon>Eukaryota</taxon>
        <taxon>Metazoa</taxon>
        <taxon>Spiralia</taxon>
        <taxon>Gnathifera</taxon>
        <taxon>Rotifera</taxon>
        <taxon>Eurotatoria</taxon>
        <taxon>Bdelloidea</taxon>
        <taxon>Philodinida</taxon>
        <taxon>Philodinidae</taxon>
        <taxon>Rotaria</taxon>
    </lineage>
</organism>
<gene>
    <name evidence="1" type="ORF">JBS370_LOCUS42941</name>
</gene>
<comment type="caution">
    <text evidence="1">The sequence shown here is derived from an EMBL/GenBank/DDBJ whole genome shotgun (WGS) entry which is preliminary data.</text>
</comment>
<name>A0A820N3B6_9BILA</name>
<evidence type="ECO:0000313" key="2">
    <source>
        <dbReference type="Proteomes" id="UP000663836"/>
    </source>
</evidence>
<evidence type="ECO:0000313" key="1">
    <source>
        <dbReference type="EMBL" id="CAF4383923.1"/>
    </source>
</evidence>
<dbReference type="InterPro" id="IPR015422">
    <property type="entry name" value="PyrdxlP-dep_Trfase_small"/>
</dbReference>
<feature type="non-terminal residue" evidence="1">
    <location>
        <position position="1"/>
    </location>
</feature>
<dbReference type="Gene3D" id="3.90.1150.10">
    <property type="entry name" value="Aspartate Aminotransferase, domain 1"/>
    <property type="match status" value="1"/>
</dbReference>
<protein>
    <submittedName>
        <fullName evidence="1">Uncharacterized protein</fullName>
    </submittedName>
</protein>
<proteinExistence type="predicted"/>
<sequence length="29" mass="3260">QVSAAHSKDDLQRCINAFAEVGRQFKVIK</sequence>
<dbReference type="Proteomes" id="UP000663836">
    <property type="component" value="Unassembled WGS sequence"/>
</dbReference>
<reference evidence="1" key="1">
    <citation type="submission" date="2021-02" db="EMBL/GenBank/DDBJ databases">
        <authorList>
            <person name="Nowell W R."/>
        </authorList>
    </citation>
    <scope>NUCLEOTIDE SEQUENCE</scope>
</reference>
<dbReference type="EMBL" id="CAJOBD010061307">
    <property type="protein sequence ID" value="CAF4383923.1"/>
    <property type="molecule type" value="Genomic_DNA"/>
</dbReference>
<accession>A0A820N3B6</accession>
<dbReference type="AlphaFoldDB" id="A0A820N3B6"/>